<evidence type="ECO:0000313" key="11">
    <source>
        <dbReference type="EMBL" id="CAF4516077.1"/>
    </source>
</evidence>
<evidence type="ECO:0000256" key="6">
    <source>
        <dbReference type="RuleBase" id="RU361228"/>
    </source>
</evidence>
<proteinExistence type="inferred from homology"/>
<evidence type="ECO:0000313" key="8">
    <source>
        <dbReference type="EMBL" id="CAF3453164.1"/>
    </source>
</evidence>
<comment type="caution">
    <text evidence="10">The sequence shown here is derived from an EMBL/GenBank/DDBJ whole genome shotgun (WGS) entry which is preliminary data.</text>
</comment>
<dbReference type="GO" id="GO:0016779">
    <property type="term" value="F:nucleotidyltransferase activity"/>
    <property type="evidence" value="ECO:0007669"/>
    <property type="project" value="UniProtKB-KW"/>
</dbReference>
<dbReference type="EMBL" id="CAJNYT010002183">
    <property type="protein sequence ID" value="CAF3453164.1"/>
    <property type="molecule type" value="Genomic_DNA"/>
</dbReference>
<dbReference type="Proteomes" id="UP000663873">
    <property type="component" value="Unassembled WGS sequence"/>
</dbReference>
<dbReference type="EMBL" id="CAJNYD010004418">
    <property type="protein sequence ID" value="CAF3599435.1"/>
    <property type="molecule type" value="Genomic_DNA"/>
</dbReference>
<evidence type="ECO:0000313" key="12">
    <source>
        <dbReference type="EMBL" id="CAF4854832.1"/>
    </source>
</evidence>
<dbReference type="EMBL" id="CAJNXB010000813">
    <property type="protein sequence ID" value="CAF3101128.1"/>
    <property type="molecule type" value="Genomic_DNA"/>
</dbReference>
<protein>
    <recommendedName>
        <fullName evidence="6">NAD(P)(+)--arginine ADP-ribosyltransferase</fullName>
        <ecNumber evidence="6">2.4.2.31</ecNumber>
    </recommendedName>
    <alternativeName>
        <fullName evidence="6">Mono(ADP-ribosyl)transferase</fullName>
    </alternativeName>
</protein>
<dbReference type="AlphaFoldDB" id="A0A818X3S6"/>
<evidence type="ECO:0000256" key="5">
    <source>
        <dbReference type="ARBA" id="ARBA00047597"/>
    </source>
</evidence>
<evidence type="ECO:0000313" key="13">
    <source>
        <dbReference type="EMBL" id="CAF4900861.1"/>
    </source>
</evidence>
<keyword evidence="2 6" id="KW-0328">Glycosyltransferase</keyword>
<dbReference type="Proteomes" id="UP000663848">
    <property type="component" value="Unassembled WGS sequence"/>
</dbReference>
<dbReference type="GO" id="GO:0106274">
    <property type="term" value="F:NAD+-protein-arginine ADP-ribosyltransferase activity"/>
    <property type="evidence" value="ECO:0007669"/>
    <property type="project" value="UniProtKB-EC"/>
</dbReference>
<keyword evidence="6" id="KW-0520">NAD</keyword>
<evidence type="ECO:0000313" key="14">
    <source>
        <dbReference type="Proteomes" id="UP000663865"/>
    </source>
</evidence>
<name>A0A818X3S6_9BILA</name>
<evidence type="ECO:0000313" key="9">
    <source>
        <dbReference type="EMBL" id="CAF3599435.1"/>
    </source>
</evidence>
<dbReference type="Proteomes" id="UP000663872">
    <property type="component" value="Unassembled WGS sequence"/>
</dbReference>
<dbReference type="Pfam" id="PF01129">
    <property type="entry name" value="ART"/>
    <property type="match status" value="1"/>
</dbReference>
<evidence type="ECO:0000313" key="7">
    <source>
        <dbReference type="EMBL" id="CAF3101128.1"/>
    </source>
</evidence>
<dbReference type="EMBL" id="CAJNYV010005242">
    <property type="protein sequence ID" value="CAF3732198.1"/>
    <property type="molecule type" value="Genomic_DNA"/>
</dbReference>
<dbReference type="SUPFAM" id="SSF56399">
    <property type="entry name" value="ADP-ribosylation"/>
    <property type="match status" value="1"/>
</dbReference>
<dbReference type="Proteomes" id="UP000663833">
    <property type="component" value="Unassembled WGS sequence"/>
</dbReference>
<dbReference type="Proteomes" id="UP000663838">
    <property type="component" value="Unassembled WGS sequence"/>
</dbReference>
<evidence type="ECO:0000256" key="1">
    <source>
        <dbReference type="ARBA" id="ARBA00009558"/>
    </source>
</evidence>
<dbReference type="OrthoDB" id="423533at2759"/>
<evidence type="ECO:0000256" key="2">
    <source>
        <dbReference type="ARBA" id="ARBA00022676"/>
    </source>
</evidence>
<keyword evidence="3 6" id="KW-0808">Transferase</keyword>
<gene>
    <name evidence="8" type="ORF">GRG538_LOCUS14383</name>
    <name evidence="10" type="ORF">KIK155_LOCUS28634</name>
    <name evidence="9" type="ORF">LUA448_LOCUS30355</name>
    <name evidence="12" type="ORF">QYT958_LOCUS27459</name>
    <name evidence="7" type="ORF">TIS948_LOCUS6952</name>
    <name evidence="13" type="ORF">TOA249_LOCUS30668</name>
    <name evidence="11" type="ORF">UJA718_LOCUS27307</name>
</gene>
<keyword evidence="15" id="KW-1185">Reference proteome</keyword>
<dbReference type="Proteomes" id="UP000663865">
    <property type="component" value="Unassembled WGS sequence"/>
</dbReference>
<dbReference type="PROSITE" id="PS51996">
    <property type="entry name" value="TR_MART"/>
    <property type="match status" value="1"/>
</dbReference>
<organism evidence="10 14">
    <name type="scientific">Rotaria socialis</name>
    <dbReference type="NCBI Taxonomy" id="392032"/>
    <lineage>
        <taxon>Eukaryota</taxon>
        <taxon>Metazoa</taxon>
        <taxon>Spiralia</taxon>
        <taxon>Gnathifera</taxon>
        <taxon>Rotifera</taxon>
        <taxon>Eurotatoria</taxon>
        <taxon>Bdelloidea</taxon>
        <taxon>Philodinida</taxon>
        <taxon>Philodinidae</taxon>
        <taxon>Rotaria</taxon>
    </lineage>
</organism>
<evidence type="ECO:0000256" key="3">
    <source>
        <dbReference type="ARBA" id="ARBA00022679"/>
    </source>
</evidence>
<sequence length="236" mass="27002">MKHQDSQLVSPRIKRYANTSFLELQEINRSPIHGYEDVPLQSLEEATERIIAFVPGLMDNVAKAKLNCNRDSTILTLDESAAIYLYTMPIPLYSTLNKALRAENREELKPWLAFLKLFMYALEKLPSNRTVVWRAISENITSTLTKDRVHTWWSVNSCSTNPNILRAYYGRENTIISIRTLHGKNISSLSAFPIECEVVLPPGTCIRVQSDPLIIDDQYFIIQLEEMAQLPQESAE</sequence>
<dbReference type="EC" id="2.4.2.31" evidence="6"/>
<comment type="similarity">
    <text evidence="1 6">Belongs to the Arg-specific ADP-ribosyltransferase family.</text>
</comment>
<dbReference type="EMBL" id="CAJOBP010007519">
    <property type="protein sequence ID" value="CAF4516077.1"/>
    <property type="molecule type" value="Genomic_DNA"/>
</dbReference>
<keyword evidence="4" id="KW-0548">Nucleotidyltransferase</keyword>
<dbReference type="InterPro" id="IPR000768">
    <property type="entry name" value="ART"/>
</dbReference>
<dbReference type="EMBL" id="CAJOBR010006981">
    <property type="protein sequence ID" value="CAF4854832.1"/>
    <property type="molecule type" value="Genomic_DNA"/>
</dbReference>
<dbReference type="Proteomes" id="UP000663825">
    <property type="component" value="Unassembled WGS sequence"/>
</dbReference>
<accession>A0A818X3S6</accession>
<reference evidence="10" key="1">
    <citation type="submission" date="2021-02" db="EMBL/GenBank/DDBJ databases">
        <authorList>
            <person name="Nowell W R."/>
        </authorList>
    </citation>
    <scope>NUCLEOTIDE SEQUENCE</scope>
</reference>
<keyword evidence="6" id="KW-0521">NADP</keyword>
<evidence type="ECO:0000256" key="4">
    <source>
        <dbReference type="ARBA" id="ARBA00022695"/>
    </source>
</evidence>
<comment type="catalytic activity">
    <reaction evidence="5 6">
        <text>L-arginyl-[protein] + NAD(+) = N(omega)-(ADP-D-ribosyl)-L-arginyl-[protein] + nicotinamide + H(+)</text>
        <dbReference type="Rhea" id="RHEA:19149"/>
        <dbReference type="Rhea" id="RHEA-COMP:10532"/>
        <dbReference type="Rhea" id="RHEA-COMP:15087"/>
        <dbReference type="ChEBI" id="CHEBI:15378"/>
        <dbReference type="ChEBI" id="CHEBI:17154"/>
        <dbReference type="ChEBI" id="CHEBI:29965"/>
        <dbReference type="ChEBI" id="CHEBI:57540"/>
        <dbReference type="ChEBI" id="CHEBI:142554"/>
        <dbReference type="EC" id="2.4.2.31"/>
    </reaction>
</comment>
<dbReference type="EMBL" id="CAJOBS010005520">
    <property type="protein sequence ID" value="CAF4900861.1"/>
    <property type="molecule type" value="Genomic_DNA"/>
</dbReference>
<evidence type="ECO:0000313" key="15">
    <source>
        <dbReference type="Proteomes" id="UP000663873"/>
    </source>
</evidence>
<evidence type="ECO:0000313" key="10">
    <source>
        <dbReference type="EMBL" id="CAF3732198.1"/>
    </source>
</evidence>
<dbReference type="Gene3D" id="3.90.176.10">
    <property type="entry name" value="Toxin ADP-ribosyltransferase, Chain A, domain 1"/>
    <property type="match status" value="1"/>
</dbReference>